<dbReference type="Proteomes" id="UP001526147">
    <property type="component" value="Unassembled WGS sequence"/>
</dbReference>
<evidence type="ECO:0000259" key="1">
    <source>
        <dbReference type="Pfam" id="PF25250"/>
    </source>
</evidence>
<protein>
    <submittedName>
        <fullName evidence="2">Uracil permease</fullName>
    </submittedName>
</protein>
<dbReference type="RefSeq" id="WP_264143097.1">
    <property type="nucleotide sequence ID" value="NZ_JAOYEY010000038.1"/>
</dbReference>
<dbReference type="InterPro" id="IPR054845">
    <property type="entry name" value="Exosporium_prot_C"/>
</dbReference>
<comment type="caution">
    <text evidence="2">The sequence shown here is derived from an EMBL/GenBank/DDBJ whole genome shotgun (WGS) entry which is preliminary data.</text>
</comment>
<dbReference type="Pfam" id="PF25250">
    <property type="entry name" value="DUF7852"/>
    <property type="match status" value="2"/>
</dbReference>
<accession>A0ABT3DHP1</accession>
<gene>
    <name evidence="2" type="ORF">OIH86_12845</name>
</gene>
<feature type="domain" description="DUF7852" evidence="1">
    <location>
        <begin position="48"/>
        <end position="127"/>
    </location>
</feature>
<proteinExistence type="predicted"/>
<evidence type="ECO:0000313" key="2">
    <source>
        <dbReference type="EMBL" id="MCV9886526.1"/>
    </source>
</evidence>
<name>A0ABT3DHP1_9BACI</name>
<evidence type="ECO:0000313" key="3">
    <source>
        <dbReference type="Proteomes" id="UP001526147"/>
    </source>
</evidence>
<organism evidence="2 3">
    <name type="scientific">Metabacillus halosaccharovorans</name>
    <dbReference type="NCBI Taxonomy" id="930124"/>
    <lineage>
        <taxon>Bacteria</taxon>
        <taxon>Bacillati</taxon>
        <taxon>Bacillota</taxon>
        <taxon>Bacilli</taxon>
        <taxon>Bacillales</taxon>
        <taxon>Bacillaceae</taxon>
        <taxon>Metabacillus</taxon>
    </lineage>
</organism>
<keyword evidence="3" id="KW-1185">Reference proteome</keyword>
<dbReference type="InterPro" id="IPR057174">
    <property type="entry name" value="DUF7852"/>
</dbReference>
<reference evidence="2 3" key="1">
    <citation type="submission" date="2022-10" db="EMBL/GenBank/DDBJ databases">
        <title>Draft genome assembly of moderately radiation resistant bacterium Metabacillus halosaccharovorans.</title>
        <authorList>
            <person name="Pal S."/>
            <person name="Gopinathan A."/>
        </authorList>
    </citation>
    <scope>NUCLEOTIDE SEQUENCE [LARGE SCALE GENOMIC DNA]</scope>
    <source>
        <strain evidence="2 3">VITHBRA001</strain>
    </source>
</reference>
<sequence>MGFYPKSNGKSKCVGANNKCEVKARTETQLPVSTGPAVVNPNLVSPLIKVPLVLAEPTIQVVVEADIPLNPPAGEIKRVLKDVFLTQCKLVPVGPFTEIGDTGFFTSAGAKLFVEGYIRKNIEYATKECYGSVRTTTAKVPFSGFADISGELLNDPIFGFGEQRRAQFIDPVGLESPRLDKYFFENSVLYNEQPFCELIGADFFELDFSPHNYNGPAKSFSTLREKIVMDLTLKVLQFQQIPLNGDGDE</sequence>
<feature type="domain" description="DUF7852" evidence="1">
    <location>
        <begin position="131"/>
        <end position="207"/>
    </location>
</feature>
<dbReference type="NCBIfam" id="NF045794">
    <property type="entry name" value="CsxC_fam"/>
    <property type="match status" value="1"/>
</dbReference>
<dbReference type="EMBL" id="JAOYEY010000038">
    <property type="protein sequence ID" value="MCV9886526.1"/>
    <property type="molecule type" value="Genomic_DNA"/>
</dbReference>